<comment type="caution">
    <text evidence="1">The sequence shown here is derived from an EMBL/GenBank/DDBJ whole genome shotgun (WGS) entry which is preliminary data.</text>
</comment>
<dbReference type="RefSeq" id="WP_123667721.1">
    <property type="nucleotide sequence ID" value="NZ_RJKE01000001.1"/>
</dbReference>
<evidence type="ECO:0000313" key="1">
    <source>
        <dbReference type="EMBL" id="ROO88486.1"/>
    </source>
</evidence>
<dbReference type="Pfam" id="PF12900">
    <property type="entry name" value="Pyridox_ox_2"/>
    <property type="match status" value="1"/>
</dbReference>
<organism evidence="1 2">
    <name type="scientific">Actinocorallia herbida</name>
    <dbReference type="NCBI Taxonomy" id="58109"/>
    <lineage>
        <taxon>Bacteria</taxon>
        <taxon>Bacillati</taxon>
        <taxon>Actinomycetota</taxon>
        <taxon>Actinomycetes</taxon>
        <taxon>Streptosporangiales</taxon>
        <taxon>Thermomonosporaceae</taxon>
        <taxon>Actinocorallia</taxon>
    </lineage>
</organism>
<reference evidence="1 2" key="1">
    <citation type="submission" date="2018-11" db="EMBL/GenBank/DDBJ databases">
        <title>Sequencing the genomes of 1000 actinobacteria strains.</title>
        <authorList>
            <person name="Klenk H.-P."/>
        </authorList>
    </citation>
    <scope>NUCLEOTIDE SEQUENCE [LARGE SCALE GENOMIC DNA]</scope>
    <source>
        <strain evidence="1 2">DSM 44254</strain>
    </source>
</reference>
<dbReference type="InterPro" id="IPR024747">
    <property type="entry name" value="Pyridox_Oxase-rel"/>
</dbReference>
<proteinExistence type="predicted"/>
<gene>
    <name evidence="1" type="ORF">EDD29_6155</name>
</gene>
<protein>
    <submittedName>
        <fullName evidence="1">Pyridoxamine 5'-phosphate oxidase-like protein</fullName>
    </submittedName>
</protein>
<evidence type="ECO:0000313" key="2">
    <source>
        <dbReference type="Proteomes" id="UP000272400"/>
    </source>
</evidence>
<dbReference type="InterPro" id="IPR012349">
    <property type="entry name" value="Split_barrel_FMN-bd"/>
</dbReference>
<dbReference type="Gene3D" id="2.30.110.10">
    <property type="entry name" value="Electron Transport, Fmn-binding Protein, Chain A"/>
    <property type="match status" value="1"/>
</dbReference>
<sequence length="138" mass="15050">MHADPAPLETLDEATCRVLLKSVPIGRIVFTHQALPRIQPVSYALDGDDVVIRVPGGSKVAAAAQDAVVAFEIDDYDEPSRTGWSVVVVGRARREDSPAAVAALRRLGLRSWTDGPGEEYIRIVPEILSGRRVRDLRP</sequence>
<keyword evidence="2" id="KW-1185">Reference proteome</keyword>
<dbReference type="Proteomes" id="UP000272400">
    <property type="component" value="Unassembled WGS sequence"/>
</dbReference>
<dbReference type="EMBL" id="RJKE01000001">
    <property type="protein sequence ID" value="ROO88486.1"/>
    <property type="molecule type" value="Genomic_DNA"/>
</dbReference>
<dbReference type="OrthoDB" id="3212118at2"/>
<accession>A0A3N1D4V7</accession>
<name>A0A3N1D4V7_9ACTN</name>
<dbReference type="AlphaFoldDB" id="A0A3N1D4V7"/>
<dbReference type="SUPFAM" id="SSF50475">
    <property type="entry name" value="FMN-binding split barrel"/>
    <property type="match status" value="1"/>
</dbReference>